<dbReference type="Gene3D" id="2.60.120.10">
    <property type="entry name" value="Jelly Rolls"/>
    <property type="match status" value="1"/>
</dbReference>
<proteinExistence type="predicted"/>
<keyword evidence="2" id="KW-0238">DNA-binding</keyword>
<name>A0A494T5D8_SPHPE</name>
<feature type="domain" description="HTH crp-type" evidence="4">
    <location>
        <begin position="135"/>
        <end position="202"/>
    </location>
</feature>
<dbReference type="Proteomes" id="UP000276254">
    <property type="component" value="Plasmid unnamed2"/>
</dbReference>
<dbReference type="InterPro" id="IPR014710">
    <property type="entry name" value="RmlC-like_jellyroll"/>
</dbReference>
<geneLocation type="plasmid" evidence="5">
    <name>unnamed2</name>
</geneLocation>
<evidence type="ECO:0000313" key="5">
    <source>
        <dbReference type="EMBL" id="AYJ84599.1"/>
    </source>
</evidence>
<keyword evidence="3" id="KW-0804">Transcription</keyword>
<keyword evidence="1" id="KW-0805">Transcription regulation</keyword>
<dbReference type="KEGG" id="spha:D3Y57_00355"/>
<dbReference type="InterPro" id="IPR036390">
    <property type="entry name" value="WH_DNA-bd_sf"/>
</dbReference>
<evidence type="ECO:0000256" key="1">
    <source>
        <dbReference type="ARBA" id="ARBA00023015"/>
    </source>
</evidence>
<dbReference type="SUPFAM" id="SSF46785">
    <property type="entry name" value="Winged helix' DNA-binding domain"/>
    <property type="match status" value="1"/>
</dbReference>
<dbReference type="GO" id="GO:0003677">
    <property type="term" value="F:DNA binding"/>
    <property type="evidence" value="ECO:0007669"/>
    <property type="project" value="UniProtKB-KW"/>
</dbReference>
<evidence type="ECO:0000313" key="6">
    <source>
        <dbReference type="Proteomes" id="UP000276254"/>
    </source>
</evidence>
<dbReference type="GO" id="GO:0006355">
    <property type="term" value="P:regulation of DNA-templated transcription"/>
    <property type="evidence" value="ECO:0007669"/>
    <property type="project" value="InterPro"/>
</dbReference>
<dbReference type="InterPro" id="IPR018490">
    <property type="entry name" value="cNMP-bd_dom_sf"/>
</dbReference>
<protein>
    <submittedName>
        <fullName evidence="5">Crp/Fnr family transcriptional regulator</fullName>
    </submittedName>
</protein>
<dbReference type="EMBL" id="CP032827">
    <property type="protein sequence ID" value="AYJ84599.1"/>
    <property type="molecule type" value="Genomic_DNA"/>
</dbReference>
<evidence type="ECO:0000256" key="3">
    <source>
        <dbReference type="ARBA" id="ARBA00023163"/>
    </source>
</evidence>
<dbReference type="SUPFAM" id="SSF51206">
    <property type="entry name" value="cAMP-binding domain-like"/>
    <property type="match status" value="1"/>
</dbReference>
<evidence type="ECO:0000259" key="4">
    <source>
        <dbReference type="Pfam" id="PF13545"/>
    </source>
</evidence>
<keyword evidence="5" id="KW-0614">Plasmid</keyword>
<sequence length="239" mass="26549">MSAEDYGRLEPHLIRIPLPVKLQLHVASDTIEYVYFPEDGVISIVATALDGTSCEIGLFGREGMSETATVLGTDRSPHEAYVQVAGISGLRLPVDVLNEALRDSPTLRGHLLHYVQAMMIQLSSSIAAGGQTIEKRLARWLLMCNDRIDGDQIGLTHDFIAMMLSVRRPGVTEALDRLKNRHLILKRRGIIVIADRAGLKRLAGGSYGLAEREYHRLLGQPLERTGIKYERDSGPRDER</sequence>
<accession>A0A494T5D8</accession>
<dbReference type="InterPro" id="IPR012318">
    <property type="entry name" value="HTH_CRP"/>
</dbReference>
<dbReference type="AlphaFoldDB" id="A0A494T5D8"/>
<dbReference type="Pfam" id="PF13545">
    <property type="entry name" value="HTH_Crp_2"/>
    <property type="match status" value="1"/>
</dbReference>
<keyword evidence="6" id="KW-1185">Reference proteome</keyword>
<organism evidence="5 6">
    <name type="scientific">Sphingomonas paeninsulae</name>
    <dbReference type="NCBI Taxonomy" id="2319844"/>
    <lineage>
        <taxon>Bacteria</taxon>
        <taxon>Pseudomonadati</taxon>
        <taxon>Pseudomonadota</taxon>
        <taxon>Alphaproteobacteria</taxon>
        <taxon>Sphingomonadales</taxon>
        <taxon>Sphingomonadaceae</taxon>
        <taxon>Sphingomonas</taxon>
    </lineage>
</organism>
<gene>
    <name evidence="5" type="ORF">D3Y57_00355</name>
</gene>
<reference evidence="5 6" key="1">
    <citation type="submission" date="2018-09" db="EMBL/GenBank/DDBJ databases">
        <title>Sphingomonas peninsula sp. nov., isolated from fildes peninsula, Antarctic soil.</title>
        <authorList>
            <person name="Yingchao G."/>
        </authorList>
    </citation>
    <scope>NUCLEOTIDE SEQUENCE [LARGE SCALE GENOMIC DNA]</scope>
    <source>
        <strain evidence="5 6">YZ-8</strain>
        <plasmid evidence="5 6">unnamed2</plasmid>
    </source>
</reference>
<evidence type="ECO:0000256" key="2">
    <source>
        <dbReference type="ARBA" id="ARBA00023125"/>
    </source>
</evidence>